<feature type="domain" description="NADP-dependent oxidoreductase" evidence="4">
    <location>
        <begin position="15"/>
        <end position="263"/>
    </location>
</feature>
<dbReference type="CDD" id="cd19138">
    <property type="entry name" value="AKR_YeaE"/>
    <property type="match status" value="1"/>
</dbReference>
<dbReference type="GO" id="GO:0016491">
    <property type="term" value="F:oxidoreductase activity"/>
    <property type="evidence" value="ECO:0007669"/>
    <property type="project" value="InterPro"/>
</dbReference>
<evidence type="ECO:0000256" key="2">
    <source>
        <dbReference type="PIRSR" id="PIRSR000097-2"/>
    </source>
</evidence>
<organism evidence="5 6">
    <name type="scientific">Nisaea acidiphila</name>
    <dbReference type="NCBI Taxonomy" id="1862145"/>
    <lineage>
        <taxon>Bacteria</taxon>
        <taxon>Pseudomonadati</taxon>
        <taxon>Pseudomonadota</taxon>
        <taxon>Alphaproteobacteria</taxon>
        <taxon>Rhodospirillales</taxon>
        <taxon>Thalassobaculaceae</taxon>
        <taxon>Nisaea</taxon>
    </lineage>
</organism>
<evidence type="ECO:0000256" key="3">
    <source>
        <dbReference type="PIRSR" id="PIRSR000097-3"/>
    </source>
</evidence>
<feature type="binding site" evidence="2">
    <location>
        <position position="111"/>
    </location>
    <ligand>
        <name>substrate</name>
    </ligand>
</feature>
<dbReference type="AlphaFoldDB" id="A0A9J7ASF3"/>
<dbReference type="EMBL" id="CP102480">
    <property type="protein sequence ID" value="UUX49794.1"/>
    <property type="molecule type" value="Genomic_DNA"/>
</dbReference>
<reference evidence="5" key="1">
    <citation type="submission" date="2022-08" db="EMBL/GenBank/DDBJ databases">
        <title>Nisaea acidiphila sp. nov., isolated from a marine algal debris and emended description of the genus Nisaea Urios et al. 2008.</title>
        <authorList>
            <person name="Kwon K."/>
        </authorList>
    </citation>
    <scope>NUCLEOTIDE SEQUENCE</scope>
    <source>
        <strain evidence="5">MEBiC11861</strain>
    </source>
</reference>
<dbReference type="SUPFAM" id="SSF51430">
    <property type="entry name" value="NAD(P)-linked oxidoreductase"/>
    <property type="match status" value="1"/>
</dbReference>
<dbReference type="PIRSF" id="PIRSF000097">
    <property type="entry name" value="AKR"/>
    <property type="match status" value="1"/>
</dbReference>
<name>A0A9J7ASF3_9PROT</name>
<dbReference type="PRINTS" id="PR00069">
    <property type="entry name" value="ALDKETRDTASE"/>
</dbReference>
<keyword evidence="6" id="KW-1185">Reference proteome</keyword>
<feature type="active site" description="Proton donor" evidence="1">
    <location>
        <position position="53"/>
    </location>
</feature>
<sequence>MREISLPNGRKVPSLGLGTWHMGERGASRAEEARALRLGVELGMTLIDTAEMYANGGAEEVVGEAVRDCRAEVFIVSKVLPYNASRKGTIAACEASLKRLGTDHIDLYLLHWPGSHPLYETVEAFEELRAAGKIGGYGVSNFDTDAMNAWEQAAGAGNCQTDQVLYNLTRRGIEWDLVPWARNRAMPLMAYSPLEQGRLSAPELDDIGRKHGVSAAQVALSWVLRDQNIIAIPKASNPNHVRANRSAADLVLDSDDLARLDAVFPPPRGRSALEVL</sequence>
<evidence type="ECO:0000259" key="4">
    <source>
        <dbReference type="Pfam" id="PF00248"/>
    </source>
</evidence>
<dbReference type="Gene3D" id="3.20.20.100">
    <property type="entry name" value="NADP-dependent oxidoreductase domain"/>
    <property type="match status" value="1"/>
</dbReference>
<dbReference type="PANTHER" id="PTHR43638:SF3">
    <property type="entry name" value="ALDEHYDE REDUCTASE"/>
    <property type="match status" value="1"/>
</dbReference>
<dbReference type="InterPro" id="IPR020471">
    <property type="entry name" value="AKR"/>
</dbReference>
<dbReference type="PANTHER" id="PTHR43638">
    <property type="entry name" value="OXIDOREDUCTASE, ALDO/KETO REDUCTASE FAMILY PROTEIN"/>
    <property type="match status" value="1"/>
</dbReference>
<dbReference type="RefSeq" id="WP_257768656.1">
    <property type="nucleotide sequence ID" value="NZ_CP102480.1"/>
</dbReference>
<dbReference type="InterPro" id="IPR023210">
    <property type="entry name" value="NADP_OxRdtase_dom"/>
</dbReference>
<dbReference type="InterPro" id="IPR036812">
    <property type="entry name" value="NAD(P)_OxRdtase_dom_sf"/>
</dbReference>
<dbReference type="KEGG" id="naci:NUH88_20670"/>
<protein>
    <submittedName>
        <fullName evidence="5">Aldo/keto reductase</fullName>
    </submittedName>
</protein>
<gene>
    <name evidence="5" type="ORF">NUH88_20670</name>
</gene>
<accession>A0A9J7ASF3</accession>
<evidence type="ECO:0000313" key="6">
    <source>
        <dbReference type="Proteomes" id="UP001060336"/>
    </source>
</evidence>
<dbReference type="Proteomes" id="UP001060336">
    <property type="component" value="Chromosome"/>
</dbReference>
<feature type="site" description="Lowers pKa of active site Tyr" evidence="3">
    <location>
        <position position="78"/>
    </location>
</feature>
<evidence type="ECO:0000313" key="5">
    <source>
        <dbReference type="EMBL" id="UUX49794.1"/>
    </source>
</evidence>
<evidence type="ECO:0000256" key="1">
    <source>
        <dbReference type="PIRSR" id="PIRSR000097-1"/>
    </source>
</evidence>
<dbReference type="Pfam" id="PF00248">
    <property type="entry name" value="Aldo_ket_red"/>
    <property type="match status" value="1"/>
</dbReference>
<proteinExistence type="predicted"/>